<proteinExistence type="predicted"/>
<evidence type="ECO:0000256" key="3">
    <source>
        <dbReference type="ARBA" id="ARBA00022989"/>
    </source>
</evidence>
<keyword evidence="9" id="KW-1185">Reference proteome</keyword>
<dbReference type="InterPro" id="IPR004254">
    <property type="entry name" value="AdipoR/HlyIII-related"/>
</dbReference>
<dbReference type="GO" id="GO:0009725">
    <property type="term" value="P:response to hormone"/>
    <property type="evidence" value="ECO:0007669"/>
    <property type="project" value="TreeGrafter"/>
</dbReference>
<accession>A0A8T2R186</accession>
<dbReference type="PANTHER" id="PTHR20855">
    <property type="entry name" value="ADIPOR/PROGESTIN RECEPTOR-RELATED"/>
    <property type="match status" value="1"/>
</dbReference>
<keyword evidence="5" id="KW-0862">Zinc</keyword>
<keyword evidence="3 7" id="KW-1133">Transmembrane helix</keyword>
<dbReference type="OMA" id="IGNACDY"/>
<keyword evidence="4 7" id="KW-0472">Membrane</keyword>
<dbReference type="Proteomes" id="UP000825935">
    <property type="component" value="Chromosome 30"/>
</dbReference>
<organism evidence="8 9">
    <name type="scientific">Ceratopteris richardii</name>
    <name type="common">Triangle waterfern</name>
    <dbReference type="NCBI Taxonomy" id="49495"/>
    <lineage>
        <taxon>Eukaryota</taxon>
        <taxon>Viridiplantae</taxon>
        <taxon>Streptophyta</taxon>
        <taxon>Embryophyta</taxon>
        <taxon>Tracheophyta</taxon>
        <taxon>Polypodiopsida</taxon>
        <taxon>Polypodiidae</taxon>
        <taxon>Polypodiales</taxon>
        <taxon>Pteridineae</taxon>
        <taxon>Pteridaceae</taxon>
        <taxon>Parkerioideae</taxon>
        <taxon>Ceratopteris</taxon>
    </lineage>
</organism>
<evidence type="ECO:0000313" key="9">
    <source>
        <dbReference type="Proteomes" id="UP000825935"/>
    </source>
</evidence>
<dbReference type="Pfam" id="PF03006">
    <property type="entry name" value="HlyIII"/>
    <property type="match status" value="1"/>
</dbReference>
<evidence type="ECO:0000256" key="7">
    <source>
        <dbReference type="SAM" id="Phobius"/>
    </source>
</evidence>
<gene>
    <name evidence="8" type="ORF">KP509_30G015100</name>
</gene>
<dbReference type="AlphaFoldDB" id="A0A8T2R186"/>
<sequence length="347" mass="39734">MALFQRASKGKGDAGKDALENKHKSESNIGEKMWKKVSQEYRLLEYHACPEYMKDNEFILSYYRVEFSVQQALSSLFKLHNETLNVWTHLLGFLLFLVLTVFTAYELGELPAFSRCIHGLEYNQSEHCILQSMKVDVRNMMAPMLTRTPRWPFFVFMCGSMFCLLASAVCHLLTCHSEQLAVFLMRVDYAGIGTMIATSFYPPIYYVFQCDPFWQMIYLGTISCMGIITLWVLFAPSLQNGKYRPFRALLFMSMGAFGVIPGIHAAMEHWNEPLCGRMLGYEALMAGCYVLGTLIYVARIPERWKPGLFDLAGHSHSVFHILVIAGAYAHYRAALLFLEWRDSKSCT</sequence>
<evidence type="ECO:0000256" key="1">
    <source>
        <dbReference type="ARBA" id="ARBA00004141"/>
    </source>
</evidence>
<feature type="transmembrane region" description="Helical" evidence="7">
    <location>
        <begin position="84"/>
        <end position="105"/>
    </location>
</feature>
<evidence type="ECO:0000256" key="4">
    <source>
        <dbReference type="ARBA" id="ARBA00023136"/>
    </source>
</evidence>
<name>A0A8T2R186_CERRI</name>
<dbReference type="OrthoDB" id="529367at2759"/>
<feature type="transmembrane region" description="Helical" evidence="7">
    <location>
        <begin position="213"/>
        <end position="234"/>
    </location>
</feature>
<feature type="transmembrane region" description="Helical" evidence="7">
    <location>
        <begin position="151"/>
        <end position="173"/>
    </location>
</feature>
<dbReference type="EMBL" id="CM035435">
    <property type="protein sequence ID" value="KAH7289701.1"/>
    <property type="molecule type" value="Genomic_DNA"/>
</dbReference>
<evidence type="ECO:0000313" key="8">
    <source>
        <dbReference type="EMBL" id="KAH7289700.1"/>
    </source>
</evidence>
<dbReference type="GO" id="GO:0009744">
    <property type="term" value="P:response to sucrose"/>
    <property type="evidence" value="ECO:0007669"/>
    <property type="project" value="UniProtKB-ARBA"/>
</dbReference>
<feature type="binding site" evidence="5">
    <location>
        <position position="316"/>
    </location>
    <ligand>
        <name>Zn(2+)</name>
        <dbReference type="ChEBI" id="CHEBI:29105"/>
    </ligand>
</feature>
<evidence type="ECO:0000256" key="6">
    <source>
        <dbReference type="SAM" id="MobiDB-lite"/>
    </source>
</evidence>
<dbReference type="GO" id="GO:0046872">
    <property type="term" value="F:metal ion binding"/>
    <property type="evidence" value="ECO:0007669"/>
    <property type="project" value="UniProtKB-KW"/>
</dbReference>
<feature type="transmembrane region" description="Helical" evidence="7">
    <location>
        <begin position="246"/>
        <end position="267"/>
    </location>
</feature>
<dbReference type="GO" id="GO:0038023">
    <property type="term" value="F:signaling receptor activity"/>
    <property type="evidence" value="ECO:0007669"/>
    <property type="project" value="TreeGrafter"/>
</dbReference>
<feature type="transmembrane region" description="Helical" evidence="7">
    <location>
        <begin position="279"/>
        <end position="298"/>
    </location>
</feature>
<feature type="region of interest" description="Disordered" evidence="6">
    <location>
        <begin position="1"/>
        <end position="24"/>
    </location>
</feature>
<feature type="transmembrane region" description="Helical" evidence="7">
    <location>
        <begin position="318"/>
        <end position="338"/>
    </location>
</feature>
<feature type="compositionally biased region" description="Basic and acidic residues" evidence="6">
    <location>
        <begin position="10"/>
        <end position="24"/>
    </location>
</feature>
<feature type="binding site" evidence="5">
    <location>
        <position position="320"/>
    </location>
    <ligand>
        <name>Zn(2+)</name>
        <dbReference type="ChEBI" id="CHEBI:29105"/>
    </ligand>
</feature>
<feature type="transmembrane region" description="Helical" evidence="7">
    <location>
        <begin position="180"/>
        <end position="201"/>
    </location>
</feature>
<dbReference type="EMBL" id="CM035435">
    <property type="protein sequence ID" value="KAH7289700.1"/>
    <property type="molecule type" value="Genomic_DNA"/>
</dbReference>
<comment type="subcellular location">
    <subcellularLocation>
        <location evidence="1">Membrane</location>
        <topology evidence="1">Multi-pass membrane protein</topology>
    </subcellularLocation>
</comment>
<dbReference type="PANTHER" id="PTHR20855:SF115">
    <property type="entry name" value="HEPTAHELICAL TRANSMEMBRANE PROTEIN 1"/>
    <property type="match status" value="1"/>
</dbReference>
<keyword evidence="2 7" id="KW-0812">Transmembrane</keyword>
<reference evidence="8" key="1">
    <citation type="submission" date="2021-08" db="EMBL/GenBank/DDBJ databases">
        <title>WGS assembly of Ceratopteris richardii.</title>
        <authorList>
            <person name="Marchant D.B."/>
            <person name="Chen G."/>
            <person name="Jenkins J."/>
            <person name="Shu S."/>
            <person name="Leebens-Mack J."/>
            <person name="Grimwood J."/>
            <person name="Schmutz J."/>
            <person name="Soltis P."/>
            <person name="Soltis D."/>
            <person name="Chen Z.-H."/>
        </authorList>
    </citation>
    <scope>NUCLEOTIDE SEQUENCE</scope>
    <source>
        <strain evidence="8">Whitten #5841</strain>
        <tissue evidence="8">Leaf</tissue>
    </source>
</reference>
<comment type="caution">
    <text evidence="8">The sequence shown here is derived from an EMBL/GenBank/DDBJ whole genome shotgun (WGS) entry which is preliminary data.</text>
</comment>
<feature type="binding site" evidence="5">
    <location>
        <position position="171"/>
    </location>
    <ligand>
        <name>Zn(2+)</name>
        <dbReference type="ChEBI" id="CHEBI:29105"/>
    </ligand>
</feature>
<protein>
    <submittedName>
        <fullName evidence="8">Uncharacterized protein</fullName>
    </submittedName>
</protein>
<keyword evidence="5" id="KW-0479">Metal-binding</keyword>
<evidence type="ECO:0000256" key="5">
    <source>
        <dbReference type="PIRSR" id="PIRSR604254-1"/>
    </source>
</evidence>
<evidence type="ECO:0000256" key="2">
    <source>
        <dbReference type="ARBA" id="ARBA00022692"/>
    </source>
</evidence>
<dbReference type="GO" id="GO:0016020">
    <property type="term" value="C:membrane"/>
    <property type="evidence" value="ECO:0007669"/>
    <property type="project" value="UniProtKB-SubCell"/>
</dbReference>